<dbReference type="Pfam" id="PF00668">
    <property type="entry name" value="Condensation"/>
    <property type="match status" value="1"/>
</dbReference>
<name>A0ABN1QAR6_9ACTN</name>
<organism evidence="2 3">
    <name type="scientific">Nonomuraea longicatena</name>
    <dbReference type="NCBI Taxonomy" id="83682"/>
    <lineage>
        <taxon>Bacteria</taxon>
        <taxon>Bacillati</taxon>
        <taxon>Actinomycetota</taxon>
        <taxon>Actinomycetes</taxon>
        <taxon>Streptosporangiales</taxon>
        <taxon>Streptosporangiaceae</taxon>
        <taxon>Nonomuraea</taxon>
    </lineage>
</organism>
<dbReference type="Gene3D" id="3.30.559.30">
    <property type="entry name" value="Nonribosomal peptide synthetase, condensation domain"/>
    <property type="match status" value="1"/>
</dbReference>
<reference evidence="2 3" key="1">
    <citation type="journal article" date="2019" name="Int. J. Syst. Evol. Microbiol.">
        <title>The Global Catalogue of Microorganisms (GCM) 10K type strain sequencing project: providing services to taxonomists for standard genome sequencing and annotation.</title>
        <authorList>
            <consortium name="The Broad Institute Genomics Platform"/>
            <consortium name="The Broad Institute Genome Sequencing Center for Infectious Disease"/>
            <person name="Wu L."/>
            <person name="Ma J."/>
        </authorList>
    </citation>
    <scope>NUCLEOTIDE SEQUENCE [LARGE SCALE GENOMIC DNA]</scope>
    <source>
        <strain evidence="2 3">JCM 11136</strain>
    </source>
</reference>
<keyword evidence="3" id="KW-1185">Reference proteome</keyword>
<gene>
    <name evidence="2" type="ORF">GCM10009560_51100</name>
</gene>
<evidence type="ECO:0000313" key="2">
    <source>
        <dbReference type="EMBL" id="GAA0940021.1"/>
    </source>
</evidence>
<dbReference type="Proteomes" id="UP001501578">
    <property type="component" value="Unassembled WGS sequence"/>
</dbReference>
<dbReference type="EMBL" id="BAAAHQ010000026">
    <property type="protein sequence ID" value="GAA0940021.1"/>
    <property type="molecule type" value="Genomic_DNA"/>
</dbReference>
<comment type="caution">
    <text evidence="2">The sequence shown here is derived from an EMBL/GenBank/DDBJ whole genome shotgun (WGS) entry which is preliminary data.</text>
</comment>
<dbReference type="SUPFAM" id="SSF52777">
    <property type="entry name" value="CoA-dependent acyltransferases"/>
    <property type="match status" value="1"/>
</dbReference>
<sequence length="120" mass="13380">MHRVRQADLAAFDHPELPFDRLVEALNPARARGRHPLFQVMLDVREATEARLVHTGTATLDLALRLDTGGYGLLEYSTDLFDRDGARAFAARFTRLLGQAVTEPDLPISRIDLLDAAERA</sequence>
<protein>
    <recommendedName>
        <fullName evidence="1">Condensation domain-containing protein</fullName>
    </recommendedName>
</protein>
<evidence type="ECO:0000259" key="1">
    <source>
        <dbReference type="Pfam" id="PF00668"/>
    </source>
</evidence>
<dbReference type="InterPro" id="IPR001242">
    <property type="entry name" value="Condensation_dom"/>
</dbReference>
<feature type="domain" description="Condensation" evidence="1">
    <location>
        <begin position="2"/>
        <end position="119"/>
    </location>
</feature>
<proteinExistence type="predicted"/>
<evidence type="ECO:0000313" key="3">
    <source>
        <dbReference type="Proteomes" id="UP001501578"/>
    </source>
</evidence>
<accession>A0ABN1QAR6</accession>